<sequence>MAAGSKRKASSENNNGESENGTKKKTIQTTKTEEEEEEEENDEGETKETFCNNPIGFQFKVLHTDGRARYTNLTLPHYDCFTPMFMPVGTQGCVKGLTSMQLEEIECQVILGNTYHLGQRPGKDLFLECGGLHKFMSWKRGLLTDSGGFQMVSLADLSDVTEEGVTFQSPIDGKSEMLTPEKSMEIQNAIGADIIMALDDVVSSVKISKERFEEATHRTTRWIDRCIKGHKRPKEQALFGIVQGGLDDRLRDISLKGLLKRGKDLPGFAIGGLAGGEGKEDFCRVLESALPKLPFNKPRYVMGIGYPIDIVICTAFGGDMYDCVFPSRTARFGNALVPEGTLRLKQAQYKTDERKVQDDCDCVCCLNYTRKDLNKIAGKETEASIVLTYHNLRYLMRLCKQMREAIEKKTFKAFCVEFTKKLYSLEKGVPKWVVDAFAKVDIDVST</sequence>
<feature type="binding site" evidence="6">
    <location>
        <position position="360"/>
    </location>
    <ligand>
        <name>Zn(2+)</name>
        <dbReference type="ChEBI" id="CHEBI:29105"/>
    </ligand>
</feature>
<keyword evidence="6" id="KW-0963">Cytoplasm</keyword>
<dbReference type="KEGG" id="bpg:Bathy08g01520"/>
<dbReference type="GO" id="GO:0046872">
    <property type="term" value="F:metal ion binding"/>
    <property type="evidence" value="ECO:0007669"/>
    <property type="project" value="UniProtKB-KW"/>
</dbReference>
<feature type="active site" description="Proton acceptor" evidence="6">
    <location>
        <position position="145"/>
    </location>
</feature>
<comment type="catalytic activity">
    <reaction evidence="6">
        <text>guanosine(34) in tRNA + queuine = queuosine(34) in tRNA + guanine</text>
        <dbReference type="Rhea" id="RHEA:16633"/>
        <dbReference type="Rhea" id="RHEA-COMP:10341"/>
        <dbReference type="Rhea" id="RHEA-COMP:18571"/>
        <dbReference type="ChEBI" id="CHEBI:16235"/>
        <dbReference type="ChEBI" id="CHEBI:17433"/>
        <dbReference type="ChEBI" id="CHEBI:74269"/>
        <dbReference type="ChEBI" id="CHEBI:194431"/>
        <dbReference type="EC" id="2.4.2.64"/>
    </reaction>
</comment>
<dbReference type="EMBL" id="FO082271">
    <property type="protein sequence ID" value="CCO17836.1"/>
    <property type="molecule type" value="Genomic_DNA"/>
</dbReference>
<keyword evidence="5 6" id="KW-0862">Zinc</keyword>
<dbReference type="eggNOG" id="KOG3908">
    <property type="taxonomic scope" value="Eukaryota"/>
</dbReference>
<feature type="region of interest" description="Disordered" evidence="7">
    <location>
        <begin position="1"/>
        <end position="50"/>
    </location>
</feature>
<evidence type="ECO:0000313" key="9">
    <source>
        <dbReference type="EMBL" id="CCO17836.1"/>
    </source>
</evidence>
<dbReference type="GO" id="GO:0006400">
    <property type="term" value="P:tRNA modification"/>
    <property type="evidence" value="ECO:0007669"/>
    <property type="project" value="InterPro"/>
</dbReference>
<feature type="binding site" evidence="6">
    <location>
        <position position="272"/>
    </location>
    <ligand>
        <name>substrate</name>
    </ligand>
</feature>
<accession>K8EIJ6</accession>
<dbReference type="InterPro" id="IPR036511">
    <property type="entry name" value="TGT-like_sf"/>
</dbReference>
<dbReference type="PANTHER" id="PTHR43530">
    <property type="entry name" value="QUEUINE TRNA-RIBOSYLTRANSFERASE CATALYTIC SUBUNIT 1"/>
    <property type="match status" value="1"/>
</dbReference>
<comment type="subunit">
    <text evidence="6">Heterodimer of a catalytic subunit and an accessory subunit.</text>
</comment>
<dbReference type="Gene3D" id="3.20.20.105">
    <property type="entry name" value="Queuine tRNA-ribosyltransferase-like"/>
    <property type="match status" value="1"/>
</dbReference>
<comment type="subcellular location">
    <subcellularLocation>
        <location evidence="6">Cytoplasm</location>
    </subcellularLocation>
</comment>
<keyword evidence="2 6" id="KW-0808">Transferase</keyword>
<dbReference type="SUPFAM" id="SSF51713">
    <property type="entry name" value="tRNA-guanine transglycosylase"/>
    <property type="match status" value="1"/>
</dbReference>
<keyword evidence="3 6" id="KW-0819">tRNA processing</keyword>
<evidence type="ECO:0000256" key="5">
    <source>
        <dbReference type="ARBA" id="ARBA00022833"/>
    </source>
</evidence>
<dbReference type="NCBIfam" id="TIGR00449">
    <property type="entry name" value="tgt_general"/>
    <property type="match status" value="1"/>
</dbReference>
<reference evidence="9 10" key="1">
    <citation type="submission" date="2011-10" db="EMBL/GenBank/DDBJ databases">
        <authorList>
            <person name="Genoscope - CEA"/>
        </authorList>
    </citation>
    <scope>NUCLEOTIDE SEQUENCE [LARGE SCALE GENOMIC DNA]</scope>
    <source>
        <strain evidence="9 10">RCC 1105</strain>
    </source>
</reference>
<comment type="function">
    <text evidence="6">Catalytic subunit of the queuine tRNA-ribosyltransferase (TGT) that catalyzes the base-exchange of a guanine (G) residue with queuine (Q) at position 34 (anticodon wobble position) in tRNAs with GU(N) anticodons (tRNA-Asp, -Asn, -His and -Tyr), resulting in the hypermodified nucleoside queuosine (7-(((4,5-cis-dihydroxy-2-cyclopenten-1-yl)amino)methyl)-7-deazaguanosine). Catalysis occurs through a double-displacement mechanism. The nucleophile active site attacks the C1' of nucleotide 34 to detach the guanine base from the RNA, forming a covalent enzyme-RNA intermediate. The proton acceptor active site deprotonates the incoming queuine, allowing a nucleophilic attack on the C1' of the ribose to form the product.</text>
</comment>
<comment type="cofactor">
    <cofactor evidence="6">
        <name>Zn(2+)</name>
        <dbReference type="ChEBI" id="CHEBI:29105"/>
    </cofactor>
</comment>
<dbReference type="GO" id="GO:0008479">
    <property type="term" value="F:tRNA-guanosine(34) queuine transglycosylase activity"/>
    <property type="evidence" value="ECO:0007669"/>
    <property type="project" value="UniProtKB-UniRule"/>
</dbReference>
<gene>
    <name evidence="9" type="ORF">Bathy08g01520</name>
</gene>
<proteinExistence type="inferred from homology"/>
<dbReference type="Proteomes" id="UP000198341">
    <property type="component" value="Chromosome 8"/>
</dbReference>
<name>K8EIJ6_9CHLO</name>
<dbReference type="HAMAP" id="MF_00168">
    <property type="entry name" value="Q_tRNA_Tgt"/>
    <property type="match status" value="1"/>
</dbReference>
<dbReference type="Pfam" id="PF01702">
    <property type="entry name" value="TGT"/>
    <property type="match status" value="1"/>
</dbReference>
<evidence type="ECO:0000256" key="1">
    <source>
        <dbReference type="ARBA" id="ARBA00022676"/>
    </source>
</evidence>
<feature type="binding site" evidence="6">
    <location>
        <begin position="145"/>
        <end position="149"/>
    </location>
    <ligand>
        <name>substrate</name>
    </ligand>
</feature>
<feature type="compositionally biased region" description="Acidic residues" evidence="7">
    <location>
        <begin position="33"/>
        <end position="45"/>
    </location>
</feature>
<dbReference type="OrthoDB" id="10249838at2759"/>
<keyword evidence="4 6" id="KW-0479">Metal-binding</keyword>
<comment type="caution">
    <text evidence="6">Lacks conserved residue(s) required for the propagation of feature annotation.</text>
</comment>
<feature type="active site" description="Nucleophile" evidence="6">
    <location>
        <position position="322"/>
    </location>
</feature>
<dbReference type="EC" id="2.4.2.64" evidence="6"/>
<keyword evidence="10" id="KW-1185">Reference proteome</keyword>
<dbReference type="GO" id="GO:0005829">
    <property type="term" value="C:cytosol"/>
    <property type="evidence" value="ECO:0007669"/>
    <property type="project" value="TreeGrafter"/>
</dbReference>
<keyword evidence="1 6" id="KW-0328">Glycosyltransferase</keyword>
<feature type="binding site" evidence="6">
    <location>
        <position position="199"/>
    </location>
    <ligand>
        <name>substrate</name>
    </ligand>
</feature>
<organism evidence="9 10">
    <name type="scientific">Bathycoccus prasinos</name>
    <dbReference type="NCBI Taxonomy" id="41875"/>
    <lineage>
        <taxon>Eukaryota</taxon>
        <taxon>Viridiplantae</taxon>
        <taxon>Chlorophyta</taxon>
        <taxon>Mamiellophyceae</taxon>
        <taxon>Mamiellales</taxon>
        <taxon>Bathycoccaceae</taxon>
        <taxon>Bathycoccus</taxon>
    </lineage>
</organism>
<feature type="binding site" evidence="6">
    <location>
        <position position="362"/>
    </location>
    <ligand>
        <name>Zn(2+)</name>
        <dbReference type="ChEBI" id="CHEBI:29105"/>
    </ligand>
</feature>
<dbReference type="InterPro" id="IPR004803">
    <property type="entry name" value="TGT"/>
</dbReference>
<dbReference type="AlphaFoldDB" id="K8EIJ6"/>
<dbReference type="RefSeq" id="XP_007511715.1">
    <property type="nucleotide sequence ID" value="XM_007511653.1"/>
</dbReference>
<evidence type="ECO:0000256" key="4">
    <source>
        <dbReference type="ARBA" id="ARBA00022723"/>
    </source>
</evidence>
<evidence type="ECO:0000256" key="6">
    <source>
        <dbReference type="HAMAP-Rule" id="MF_03218"/>
    </source>
</evidence>
<dbReference type="STRING" id="41875.K8EIJ6"/>
<dbReference type="GeneID" id="19014131"/>
<protein>
    <recommendedName>
        <fullName evidence="6">Queuine tRNA-ribosyltransferase catalytic subunit 1</fullName>
        <ecNumber evidence="6">2.4.2.64</ecNumber>
    </recommendedName>
    <alternativeName>
        <fullName evidence="6">Guanine insertion enzyme</fullName>
    </alternativeName>
    <alternativeName>
        <fullName evidence="6">tRNA-guanine transglycosylase</fullName>
    </alternativeName>
</protein>
<feature type="region of interest" description="RNA binding" evidence="6">
    <location>
        <begin position="303"/>
        <end position="309"/>
    </location>
</feature>
<evidence type="ECO:0000256" key="3">
    <source>
        <dbReference type="ARBA" id="ARBA00022694"/>
    </source>
</evidence>
<feature type="binding site" evidence="6">
    <location>
        <position position="365"/>
    </location>
    <ligand>
        <name>Zn(2+)</name>
        <dbReference type="ChEBI" id="CHEBI:29105"/>
    </ligand>
</feature>
<evidence type="ECO:0000256" key="2">
    <source>
        <dbReference type="ARBA" id="ARBA00022679"/>
    </source>
</evidence>
<dbReference type="InterPro" id="IPR002616">
    <property type="entry name" value="tRNA_ribo_trans-like"/>
</dbReference>
<dbReference type="PANTHER" id="PTHR43530:SF1">
    <property type="entry name" value="QUEUINE TRNA-RIBOSYLTRANSFERASE CATALYTIC SUBUNIT 1"/>
    <property type="match status" value="1"/>
</dbReference>
<comment type="similarity">
    <text evidence="6">Belongs to the queuine tRNA-ribosyltransferase family.</text>
</comment>
<evidence type="ECO:0000259" key="8">
    <source>
        <dbReference type="Pfam" id="PF01702"/>
    </source>
</evidence>
<evidence type="ECO:0000313" key="10">
    <source>
        <dbReference type="Proteomes" id="UP000198341"/>
    </source>
</evidence>
<evidence type="ECO:0000256" key="7">
    <source>
        <dbReference type="SAM" id="MobiDB-lite"/>
    </source>
</evidence>
<feature type="binding site" evidence="6">
    <location>
        <position position="243"/>
    </location>
    <ligand>
        <name>substrate</name>
    </ligand>
</feature>
<feature type="binding site" evidence="6">
    <location>
        <position position="390"/>
    </location>
    <ligand>
        <name>Zn(2+)</name>
        <dbReference type="ChEBI" id="CHEBI:29105"/>
    </ligand>
</feature>
<dbReference type="NCBIfam" id="TIGR00430">
    <property type="entry name" value="Q_tRNA_tgt"/>
    <property type="match status" value="1"/>
</dbReference>
<feature type="domain" description="tRNA-guanine(15) transglycosylase-like" evidence="8">
    <location>
        <begin position="67"/>
        <end position="422"/>
    </location>
</feature>